<proteinExistence type="predicted"/>
<feature type="domain" description="DUF2059" evidence="2">
    <location>
        <begin position="78"/>
        <end position="126"/>
    </location>
</feature>
<accession>A0ABN0JSB2</accession>
<feature type="signal peptide" evidence="1">
    <location>
        <begin position="1"/>
        <end position="18"/>
    </location>
</feature>
<keyword evidence="1" id="KW-0732">Signal</keyword>
<evidence type="ECO:0000313" key="4">
    <source>
        <dbReference type="Proteomes" id="UP000013190"/>
    </source>
</evidence>
<evidence type="ECO:0000256" key="1">
    <source>
        <dbReference type="SAM" id="SignalP"/>
    </source>
</evidence>
<name>A0ABN0JSB2_9GAMM</name>
<comment type="caution">
    <text evidence="3">The sequence shown here is derived from an EMBL/GenBank/DDBJ whole genome shotgun (WGS) entry which is preliminary data.</text>
</comment>
<keyword evidence="4" id="KW-1185">Reference proteome</keyword>
<reference evidence="4" key="1">
    <citation type="submission" date="2013-02" db="EMBL/GenBank/DDBJ databases">
        <title>The Genome Sequence of Acinetobacter sp. NIPH 236.</title>
        <authorList>
            <consortium name="The Broad Institute Genome Sequencing Platform"/>
            <consortium name="The Broad Institute Genome Sequencing Center for Infectious Disease"/>
            <person name="Cerqueira G."/>
            <person name="Feldgarden M."/>
            <person name="Courvalin P."/>
            <person name="Perichon B."/>
            <person name="Grillot-Courvalin C."/>
            <person name="Clermont D."/>
            <person name="Rocha E."/>
            <person name="Yoon E.-J."/>
            <person name="Nemec A."/>
            <person name="Walker B."/>
            <person name="Young S.K."/>
            <person name="Zeng Q."/>
            <person name="Gargeya S."/>
            <person name="Fitzgerald M."/>
            <person name="Haas B."/>
            <person name="Abouelleil A."/>
            <person name="Alvarado L."/>
            <person name="Arachchi H.M."/>
            <person name="Berlin A.M."/>
            <person name="Chapman S.B."/>
            <person name="Dewar J."/>
            <person name="Goldberg J."/>
            <person name="Griggs A."/>
            <person name="Gujja S."/>
            <person name="Hansen M."/>
            <person name="Howarth C."/>
            <person name="Imamovic A."/>
            <person name="Larimer J."/>
            <person name="McCowan C."/>
            <person name="Murphy C."/>
            <person name="Neiman D."/>
            <person name="Pearson M."/>
            <person name="Priest M."/>
            <person name="Roberts A."/>
            <person name="Saif S."/>
            <person name="Shea T."/>
            <person name="Sisk P."/>
            <person name="Sykes S."/>
            <person name="Wortman J."/>
            <person name="Nusbaum C."/>
            <person name="Birren B."/>
        </authorList>
    </citation>
    <scope>NUCLEOTIDE SEQUENCE [LARGE SCALE GENOMIC DNA]</scope>
    <source>
        <strain evidence="4">NIPH 236</strain>
    </source>
</reference>
<dbReference type="EMBL" id="APOJ01000016">
    <property type="protein sequence ID" value="ENU28154.1"/>
    <property type="molecule type" value="Genomic_DNA"/>
</dbReference>
<sequence length="168" mass="19187">MKKLLILGTLLFSTFVFADDVKQKEVIAQKLVSVDGTEQGLQNTDKMILEQIRMRLPKDIPENFYVDLIKNLNSEQRKQFIIQRYVETFSQKELQAALTFYQSTEGKAWAKKASEIGSEVAHFTTQNARTALNVTMQQHIDNPTVKQLMARINPTPTPAQTTEKPETK</sequence>
<dbReference type="RefSeq" id="WP_004660378.1">
    <property type="nucleotide sequence ID" value="NZ_BMDV01000003.1"/>
</dbReference>
<dbReference type="GeneID" id="92834411"/>
<evidence type="ECO:0000259" key="2">
    <source>
        <dbReference type="Pfam" id="PF09832"/>
    </source>
</evidence>
<reference evidence="3 4" key="2">
    <citation type="journal article" date="2016" name="Int. J. Syst. Evol. Microbiol.">
        <title>Taxonomy of haemolytic and/or proteolytic strains of the genus Acinetobacter with the proposal of Acinetobacter courvalinii sp. nov. (genomic species 14 sensu Bouvet &amp; Jeanjean), Acinetobacter dispersus sp. nov. (genomic species 17), Acinetobacter modestus sp. nov., Acinetobacter proteolyticus sp. nov. and Acinetobacter vivianii sp. nov.</title>
        <authorList>
            <person name="Nemec A."/>
            <person name="Radolfova-Krizova L."/>
            <person name="Maixnerova M."/>
            <person name="Vrestiakova E."/>
            <person name="Jezek P."/>
            <person name="Sedo O."/>
        </authorList>
    </citation>
    <scope>NUCLEOTIDE SEQUENCE [LARGE SCALE GENOMIC DNA]</scope>
    <source>
        <strain evidence="3 4">NIPH 236</strain>
    </source>
</reference>
<dbReference type="InterPro" id="IPR018637">
    <property type="entry name" value="DUF2059"/>
</dbReference>
<evidence type="ECO:0000313" key="3">
    <source>
        <dbReference type="EMBL" id="ENU28154.1"/>
    </source>
</evidence>
<gene>
    <name evidence="3" type="ORF">F992_00991</name>
</gene>
<organism evidence="3 4">
    <name type="scientific">Acinetobacter modestus</name>
    <dbReference type="NCBI Taxonomy" id="1776740"/>
    <lineage>
        <taxon>Bacteria</taxon>
        <taxon>Pseudomonadati</taxon>
        <taxon>Pseudomonadota</taxon>
        <taxon>Gammaproteobacteria</taxon>
        <taxon>Moraxellales</taxon>
        <taxon>Moraxellaceae</taxon>
        <taxon>Acinetobacter</taxon>
    </lineage>
</organism>
<protein>
    <recommendedName>
        <fullName evidence="2">DUF2059 domain-containing protein</fullName>
    </recommendedName>
</protein>
<dbReference type="Proteomes" id="UP000013190">
    <property type="component" value="Unassembled WGS sequence"/>
</dbReference>
<feature type="chain" id="PRO_5046099685" description="DUF2059 domain-containing protein" evidence="1">
    <location>
        <begin position="19"/>
        <end position="168"/>
    </location>
</feature>
<dbReference type="Pfam" id="PF09832">
    <property type="entry name" value="DUF2059"/>
    <property type="match status" value="1"/>
</dbReference>